<proteinExistence type="predicted"/>
<dbReference type="EMBL" id="JXXN02000305">
    <property type="protein sequence ID" value="THD27847.1"/>
    <property type="molecule type" value="Genomic_DNA"/>
</dbReference>
<evidence type="ECO:0000313" key="2">
    <source>
        <dbReference type="EMBL" id="THD27847.1"/>
    </source>
</evidence>
<feature type="region of interest" description="Disordered" evidence="1">
    <location>
        <begin position="546"/>
        <end position="581"/>
    </location>
</feature>
<gene>
    <name evidence="2" type="ORF">D915_001211</name>
</gene>
<sequence>MLFTKKLDKALEEISPYALPETTSSSNLACWTTCVEEDQCKNTVVQANGDPGAKKFYGPATVQAEMEVKPNELRSLPDLGRACLSVHEERFIGDKSRSNRNSRTFAVSPNGRVAISPSKIVESREQYPRLLEETGTCPTDYLHSCHLTRTITPASSLCQNQTIPLQISLGGRTISSVTTQSIPSIGIVSPESTNGRPSTVMGLANNSESKKSKCASLPWPPTASKQPLQLSGIAHCADDHVVPSSQAVHNVTEDETALPEGSTLVEGHSLPLPSNQDAQPGRQLQQRSSSHSETAYYSLSTNGMASDRGSCAFATEVPSNISLSDSNNLTSIPLKSSHYSQNGRTSNKLNKCAKPNSKESKLGAETGVHPSSPQPRKTRRPVSVTYVEPRSCGESTETLLSVAPQVAKLVESALLVRPDVQDLKDGEIPAIPRQRSCSRTPTPIYTPPPIKTTVVSSGKSSTSRGFISPQSIQREEECSFSSYHGDEISAQMKFIQEQLCLQSVSDPIDLAESPTSPCSASTSPITGASINKMSVDPRVYRDKIEATYSADDRARPKSRLNSGAAQKPDHNCGDLEGGSTSGTIWTQAQSWSVDPNNDNDLSNLVKPEIPFCVEEVHR</sequence>
<dbReference type="AlphaFoldDB" id="A0A4E0RZ57"/>
<accession>A0A4E0RZ57</accession>
<feature type="region of interest" description="Disordered" evidence="1">
    <location>
        <begin position="334"/>
        <end position="389"/>
    </location>
</feature>
<feature type="compositionally biased region" description="Polar residues" evidence="1">
    <location>
        <begin position="334"/>
        <end position="349"/>
    </location>
</feature>
<feature type="compositionally biased region" description="Low complexity" evidence="1">
    <location>
        <begin position="451"/>
        <end position="463"/>
    </location>
</feature>
<feature type="region of interest" description="Disordered" evidence="1">
    <location>
        <begin position="189"/>
        <end position="220"/>
    </location>
</feature>
<evidence type="ECO:0000256" key="1">
    <source>
        <dbReference type="SAM" id="MobiDB-lite"/>
    </source>
</evidence>
<keyword evidence="3" id="KW-1185">Reference proteome</keyword>
<reference evidence="2" key="1">
    <citation type="submission" date="2019-03" db="EMBL/GenBank/DDBJ databases">
        <title>Improved annotation for the trematode Fasciola hepatica.</title>
        <authorList>
            <person name="Choi Y.-J."/>
            <person name="Martin J."/>
            <person name="Mitreva M."/>
        </authorList>
    </citation>
    <scope>NUCLEOTIDE SEQUENCE [LARGE SCALE GENOMIC DNA]</scope>
</reference>
<protein>
    <submittedName>
        <fullName evidence="2">Uncharacterized protein</fullName>
    </submittedName>
</protein>
<dbReference type="Proteomes" id="UP000230066">
    <property type="component" value="Unassembled WGS sequence"/>
</dbReference>
<organism evidence="2 3">
    <name type="scientific">Fasciola hepatica</name>
    <name type="common">Liver fluke</name>
    <dbReference type="NCBI Taxonomy" id="6192"/>
    <lineage>
        <taxon>Eukaryota</taxon>
        <taxon>Metazoa</taxon>
        <taxon>Spiralia</taxon>
        <taxon>Lophotrochozoa</taxon>
        <taxon>Platyhelminthes</taxon>
        <taxon>Trematoda</taxon>
        <taxon>Digenea</taxon>
        <taxon>Plagiorchiida</taxon>
        <taxon>Echinostomata</taxon>
        <taxon>Echinostomatoidea</taxon>
        <taxon>Fasciolidae</taxon>
        <taxon>Fasciola</taxon>
    </lineage>
</organism>
<feature type="region of interest" description="Disordered" evidence="1">
    <location>
        <begin position="248"/>
        <end position="295"/>
    </location>
</feature>
<feature type="compositionally biased region" description="Basic and acidic residues" evidence="1">
    <location>
        <begin position="546"/>
        <end position="555"/>
    </location>
</feature>
<feature type="compositionally biased region" description="Polar residues" evidence="1">
    <location>
        <begin position="272"/>
        <end position="295"/>
    </location>
</feature>
<evidence type="ECO:0000313" key="3">
    <source>
        <dbReference type="Proteomes" id="UP000230066"/>
    </source>
</evidence>
<feature type="region of interest" description="Disordered" evidence="1">
    <location>
        <begin position="433"/>
        <end position="470"/>
    </location>
</feature>
<name>A0A4E0RZ57_FASHE</name>
<comment type="caution">
    <text evidence="2">The sequence shown here is derived from an EMBL/GenBank/DDBJ whole genome shotgun (WGS) entry which is preliminary data.</text>
</comment>